<organism evidence="2 3">
    <name type="scientific">Ferrovum myxofaciens</name>
    <dbReference type="NCBI Taxonomy" id="416213"/>
    <lineage>
        <taxon>Bacteria</taxon>
        <taxon>Pseudomonadati</taxon>
        <taxon>Pseudomonadota</taxon>
        <taxon>Betaproteobacteria</taxon>
        <taxon>Ferrovales</taxon>
        <taxon>Ferrovaceae</taxon>
        <taxon>Ferrovum</taxon>
    </lineage>
</organism>
<evidence type="ECO:0000313" key="3">
    <source>
        <dbReference type="Proteomes" id="UP000075653"/>
    </source>
</evidence>
<dbReference type="RefSeq" id="WP_062188568.1">
    <property type="nucleotide sequence ID" value="NZ_JPOQ01000143.1"/>
</dbReference>
<comment type="caution">
    <text evidence="2">The sequence shown here is derived from an EMBL/GenBank/DDBJ whole genome shotgun (WGS) entry which is preliminary data.</text>
</comment>
<dbReference type="AlphaFoldDB" id="A0A149VVF6"/>
<accession>A0A149VVF6</accession>
<name>A0A149VVF6_9PROT</name>
<dbReference type="Pfam" id="PF13476">
    <property type="entry name" value="AAA_23"/>
    <property type="match status" value="1"/>
</dbReference>
<dbReference type="EMBL" id="LRRD01000096">
    <property type="protein sequence ID" value="KXW57189.1"/>
    <property type="molecule type" value="Genomic_DNA"/>
</dbReference>
<feature type="domain" description="Rad50/SbcC-type AAA" evidence="1">
    <location>
        <begin position="5"/>
        <end position="100"/>
    </location>
</feature>
<dbReference type="GO" id="GO:0000731">
    <property type="term" value="P:DNA synthesis involved in DNA repair"/>
    <property type="evidence" value="ECO:0007669"/>
    <property type="project" value="TreeGrafter"/>
</dbReference>
<evidence type="ECO:0000259" key="1">
    <source>
        <dbReference type="Pfam" id="PF13476"/>
    </source>
</evidence>
<proteinExistence type="predicted"/>
<dbReference type="GO" id="GO:0006302">
    <property type="term" value="P:double-strand break repair"/>
    <property type="evidence" value="ECO:0007669"/>
    <property type="project" value="InterPro"/>
</dbReference>
<dbReference type="OrthoDB" id="9815944at2"/>
<dbReference type="PATRIC" id="fig|1789004.3.peg.2408"/>
<dbReference type="InterPro" id="IPR038729">
    <property type="entry name" value="Rad50/SbcC_AAA"/>
</dbReference>
<keyword evidence="3" id="KW-1185">Reference proteome</keyword>
<dbReference type="PANTHER" id="PTHR32182:SF22">
    <property type="entry name" value="ATP-DEPENDENT ENDONUCLEASE, OLD FAMILY-RELATED"/>
    <property type="match status" value="1"/>
</dbReference>
<gene>
    <name evidence="2" type="primary">recF_2</name>
    <name evidence="2" type="ORF">FEMY_22860</name>
</gene>
<dbReference type="Proteomes" id="UP000075653">
    <property type="component" value="Unassembled WGS sequence"/>
</dbReference>
<reference evidence="2 3" key="1">
    <citation type="submission" date="2016-01" db="EMBL/GenBank/DDBJ databases">
        <title>Genome sequence of the acidophilic iron oxidising Ferrovum strain Z-31.</title>
        <authorList>
            <person name="Poehlein A."/>
            <person name="Ullrich S.R."/>
            <person name="Schloemann M."/>
            <person name="Muehling M."/>
            <person name="Daniel R."/>
        </authorList>
    </citation>
    <scope>NUCLEOTIDE SEQUENCE [LARGE SCALE GENOMIC DNA]</scope>
    <source>
        <strain evidence="2 3">Z-31</strain>
    </source>
</reference>
<dbReference type="GO" id="GO:0016887">
    <property type="term" value="F:ATP hydrolysis activity"/>
    <property type="evidence" value="ECO:0007669"/>
    <property type="project" value="InterPro"/>
</dbReference>
<dbReference type="Gene3D" id="3.40.50.300">
    <property type="entry name" value="P-loop containing nucleotide triphosphate hydrolases"/>
    <property type="match status" value="1"/>
</dbReference>
<dbReference type="SUPFAM" id="SSF52540">
    <property type="entry name" value="P-loop containing nucleoside triphosphate hydrolases"/>
    <property type="match status" value="2"/>
</dbReference>
<dbReference type="InterPro" id="IPR027417">
    <property type="entry name" value="P-loop_NTPase"/>
</dbReference>
<protein>
    <submittedName>
        <fullName evidence="2">DNA replication and repair protein RecF</fullName>
    </submittedName>
</protein>
<evidence type="ECO:0000313" key="2">
    <source>
        <dbReference type="EMBL" id="KXW57189.1"/>
    </source>
</evidence>
<sequence>MRLAKINIRDFKRFHNLTIDSIPESARLVILTGPNGSGKTSVFEAFNYWMSRNRGQNHFDQEYHPRYGQSTSSDPHGALNKIQLTFHGVGDVRQDATKKQKVFYIRSAYRHEPDFTSNGLGQADDMLLDSRRAARLILPETRVSENYQRIVAASISALYDTDNPNRKAGEITDDLIMSLSQCAPSVSFQNKELHT</sequence>
<dbReference type="STRING" id="1789004.FEMY_22860"/>
<dbReference type="PANTHER" id="PTHR32182">
    <property type="entry name" value="DNA REPLICATION AND REPAIR PROTEIN RECF"/>
    <property type="match status" value="1"/>
</dbReference>